<dbReference type="RefSeq" id="WP_135251614.1">
    <property type="nucleotide sequence ID" value="NZ_SMLK01000011.1"/>
</dbReference>
<dbReference type="AlphaFoldDB" id="A0A4Z0BBP6"/>
<proteinExistence type="predicted"/>
<evidence type="ECO:0000313" key="1">
    <source>
        <dbReference type="EMBL" id="TFY96586.1"/>
    </source>
</evidence>
<organism evidence="1 2">
    <name type="scientific">Ramlibacter humi</name>
    <dbReference type="NCBI Taxonomy" id="2530451"/>
    <lineage>
        <taxon>Bacteria</taxon>
        <taxon>Pseudomonadati</taxon>
        <taxon>Pseudomonadota</taxon>
        <taxon>Betaproteobacteria</taxon>
        <taxon>Burkholderiales</taxon>
        <taxon>Comamonadaceae</taxon>
        <taxon>Ramlibacter</taxon>
    </lineage>
</organism>
<protein>
    <submittedName>
        <fullName evidence="1">Uncharacterized protein</fullName>
    </submittedName>
</protein>
<dbReference type="Proteomes" id="UP000297839">
    <property type="component" value="Unassembled WGS sequence"/>
</dbReference>
<dbReference type="EMBL" id="SMLK01000011">
    <property type="protein sequence ID" value="TFY96586.1"/>
    <property type="molecule type" value="Genomic_DNA"/>
</dbReference>
<reference evidence="1 2" key="1">
    <citation type="submission" date="2019-03" db="EMBL/GenBank/DDBJ databases">
        <title>Ramlibacter sp. 18x22-1, whole genome shotgun sequence.</title>
        <authorList>
            <person name="Zhang X."/>
            <person name="Feng G."/>
            <person name="Zhu H."/>
        </authorList>
    </citation>
    <scope>NUCLEOTIDE SEQUENCE [LARGE SCALE GENOMIC DNA]</scope>
    <source>
        <strain evidence="1 2">18x22-1</strain>
    </source>
</reference>
<dbReference type="OrthoDB" id="8893066at2"/>
<keyword evidence="2" id="KW-1185">Reference proteome</keyword>
<evidence type="ECO:0000313" key="2">
    <source>
        <dbReference type="Proteomes" id="UP000297839"/>
    </source>
</evidence>
<accession>A0A4Z0BBP6</accession>
<name>A0A4Z0BBP6_9BURK</name>
<sequence length="149" mass="16788">MDILGLIRAGRKAAFAPSTNTQLMSADERQALRREMLYESIRASFTAHGFYPEHYRFSVVPVDRRGHAHIVTVTLCARHAAEGFGPNGLLARLAEHIVQSARTTFGLQVNNVYWCVAHDMPDFLNRKPDNRLNIPQGGRQHTEARAIHD</sequence>
<comment type="caution">
    <text evidence="1">The sequence shown here is derived from an EMBL/GenBank/DDBJ whole genome shotgun (WGS) entry which is preliminary data.</text>
</comment>
<gene>
    <name evidence="1" type="ORF">EZ216_20245</name>
</gene>